<comment type="caution">
    <text evidence="2">The sequence shown here is derived from an EMBL/GenBank/DDBJ whole genome shotgun (WGS) entry which is preliminary data.</text>
</comment>
<reference evidence="2 3" key="1">
    <citation type="submission" date="2024-12" db="EMBL/GenBank/DDBJ databases">
        <title>The coexistence of Mycolicibacterium septicum and Mycolicibacterium nivoides in clinical samples.</title>
        <authorList>
            <person name="Wang C."/>
            <person name="Feng Y."/>
            <person name="Zong Z."/>
        </authorList>
    </citation>
    <scope>NUCLEOTIDE SEQUENCE [LARGE SCALE GENOMIC DNA]</scope>
    <source>
        <strain evidence="2 3">120310</strain>
    </source>
</reference>
<dbReference type="Proteomes" id="UP001635817">
    <property type="component" value="Unassembled WGS sequence"/>
</dbReference>
<proteinExistence type="predicted"/>
<name>A0ABW9LQQ6_9MYCO</name>
<evidence type="ECO:0000256" key="1">
    <source>
        <dbReference type="SAM" id="MobiDB-lite"/>
    </source>
</evidence>
<dbReference type="EMBL" id="JBKBDE010000001">
    <property type="protein sequence ID" value="MFN6549077.1"/>
    <property type="molecule type" value="Genomic_DNA"/>
</dbReference>
<protein>
    <submittedName>
        <fullName evidence="2">Uncharacterized protein</fullName>
    </submittedName>
</protein>
<feature type="region of interest" description="Disordered" evidence="1">
    <location>
        <begin position="1"/>
        <end position="32"/>
    </location>
</feature>
<evidence type="ECO:0000313" key="2">
    <source>
        <dbReference type="EMBL" id="MFN6549077.1"/>
    </source>
</evidence>
<feature type="compositionally biased region" description="Basic and acidic residues" evidence="1">
    <location>
        <begin position="10"/>
        <end position="28"/>
    </location>
</feature>
<evidence type="ECO:0000313" key="3">
    <source>
        <dbReference type="Proteomes" id="UP001635817"/>
    </source>
</evidence>
<sequence length="105" mass="11765">MPRTSGTESFGKDEAARRKRRQGSETRDMTGALRVRYDEKDLQALKDQAGKRLPTLIRQYGDLLTQLLPLADARGIDPVELIQQTAAVLLDDCEPSVQRDALPEE</sequence>
<accession>A0ABW9LQQ6</accession>
<keyword evidence="3" id="KW-1185">Reference proteome</keyword>
<organism evidence="2 3">
    <name type="scientific">Mycolicibacterium septicum</name>
    <dbReference type="NCBI Taxonomy" id="98668"/>
    <lineage>
        <taxon>Bacteria</taxon>
        <taxon>Bacillati</taxon>
        <taxon>Actinomycetota</taxon>
        <taxon>Actinomycetes</taxon>
        <taxon>Mycobacteriales</taxon>
        <taxon>Mycobacteriaceae</taxon>
        <taxon>Mycolicibacterium</taxon>
    </lineage>
</organism>
<gene>
    <name evidence="2" type="ORF">ACK4CP_01630</name>
</gene>
<dbReference type="RefSeq" id="WP_409548141.1">
    <property type="nucleotide sequence ID" value="NZ_JBKBDE010000001.1"/>
</dbReference>